<evidence type="ECO:0000256" key="14">
    <source>
        <dbReference type="ARBA" id="ARBA00082665"/>
    </source>
</evidence>
<comment type="similarity">
    <text evidence="12">Belongs to the methyltransferase superfamily. Trm-G10 family.</text>
</comment>
<dbReference type="SUPFAM" id="SSF53335">
    <property type="entry name" value="S-adenosyl-L-methionine-dependent methyltransferases"/>
    <property type="match status" value="1"/>
</dbReference>
<evidence type="ECO:0000256" key="3">
    <source>
        <dbReference type="ARBA" id="ARBA00022490"/>
    </source>
</evidence>
<sequence>MEIIMIMSQEHTTLPRAEVESVLVAENVPFVIQDEYDGILILDIPDEYFKSIENVGKRLSYVHEVCKLLFETDKVNLIPQIGKYPWKDVITKDYAVRIKRMNKDQKFNTTELEWEIGGVIKDRVHGGINVNLKDPSTFLRLIFINGKVLVCERLVKVSKKHFYDLKPHKRPFFYPGSMSPKLARCMVNLTLVGKGDKVLDPFCGTGGILIEAGIIGASVVGTDIDSRMVRGTIKNLNYCGIKDYEVFQSDARQIELPYKVDAIVTDPPYGISASTGGEESEKLYGQALVSIQNLIKDKGLLCMATPHYMDIHEVIKDTNFEIVQQHHIRMHKSLTRVISVFKKIK</sequence>
<keyword evidence="4" id="KW-0820">tRNA-binding</keyword>
<reference evidence="17 18" key="1">
    <citation type="journal article" date="2014" name="Int. J. Syst. Evol. Microbiol.">
        <title>Methanobacterium paludis sp. nov. and a novel strain of Methanobacterium lacus isolated from northern peatlands.</title>
        <authorList>
            <person name="Cadillo-Quiroz H."/>
            <person name="Brauer S.L."/>
            <person name="Goodson N."/>
            <person name="Yavitt J.B."/>
            <person name="Zinder S.H."/>
        </authorList>
    </citation>
    <scope>NUCLEOTIDE SEQUENCE [LARGE SCALE GENOMIC DNA]</scope>
    <source>
        <strain evidence="18">DSM 25820 / JCM 18151 / SWAN1</strain>
    </source>
</reference>
<dbReference type="GO" id="GO:0000049">
    <property type="term" value="F:tRNA binding"/>
    <property type="evidence" value="ECO:0007669"/>
    <property type="project" value="UniProtKB-KW"/>
</dbReference>
<dbReference type="PROSITE" id="PS51165">
    <property type="entry name" value="THUMP"/>
    <property type="match status" value="1"/>
</dbReference>
<dbReference type="KEGG" id="mew:MSWAN_0291"/>
<dbReference type="Pfam" id="PF01170">
    <property type="entry name" value="UPF0020"/>
    <property type="match status" value="1"/>
</dbReference>
<dbReference type="InterPro" id="IPR004114">
    <property type="entry name" value="THUMP_dom"/>
</dbReference>
<comment type="function">
    <text evidence="11">Catalyzes the adenosylmethionine-dependent methylation of the exocyclic amino group (N(2)) of guanosine at position 10 of various tRNAs. Acts via a two-step process that leads to the formation of either N(2)-monomethyl (m(2)G) or N(2)-dimethylguanosine (m(2)(2)G).</text>
</comment>
<gene>
    <name evidence="17" type="ordered locus">MSWAN_0291</name>
</gene>
<dbReference type="InterPro" id="IPR029063">
    <property type="entry name" value="SAM-dependent_MTases_sf"/>
</dbReference>
<organism evidence="17 18">
    <name type="scientific">Methanobacterium paludis (strain DSM 25820 / JCM 18151 / SWAN1)</name>
    <dbReference type="NCBI Taxonomy" id="868131"/>
    <lineage>
        <taxon>Archaea</taxon>
        <taxon>Methanobacteriati</taxon>
        <taxon>Methanobacteriota</taxon>
        <taxon>Methanomada group</taxon>
        <taxon>Methanobacteria</taxon>
        <taxon>Methanobacteriales</taxon>
        <taxon>Methanobacteriaceae</taxon>
        <taxon>Methanobacterium</taxon>
    </lineage>
</organism>
<dbReference type="CDD" id="cd02440">
    <property type="entry name" value="AdoMet_MTases"/>
    <property type="match status" value="1"/>
</dbReference>
<dbReference type="PROSITE" id="PS01261">
    <property type="entry name" value="UPF0020"/>
    <property type="match status" value="1"/>
</dbReference>
<dbReference type="GO" id="GO:0160101">
    <property type="term" value="F:tRNA (guanine(10)-N2)-dimethyltransferase activity"/>
    <property type="evidence" value="ECO:0007669"/>
    <property type="project" value="UniProtKB-EC"/>
</dbReference>
<evidence type="ECO:0000256" key="12">
    <source>
        <dbReference type="ARBA" id="ARBA00061338"/>
    </source>
</evidence>
<keyword evidence="7" id="KW-0949">S-adenosyl-L-methionine</keyword>
<dbReference type="STRING" id="868131.MSWAN_0291"/>
<dbReference type="InterPro" id="IPR000241">
    <property type="entry name" value="RlmKL-like_Mtase"/>
</dbReference>
<dbReference type="GO" id="GO:0160102">
    <property type="term" value="F:tRNA (guanine(10)-N2)-methyltransferase activity"/>
    <property type="evidence" value="ECO:0007669"/>
    <property type="project" value="InterPro"/>
</dbReference>
<evidence type="ECO:0000256" key="11">
    <source>
        <dbReference type="ARBA" id="ARBA00054380"/>
    </source>
</evidence>
<dbReference type="eggNOG" id="arCOG00047">
    <property type="taxonomic scope" value="Archaea"/>
</dbReference>
<dbReference type="Proteomes" id="UP000009231">
    <property type="component" value="Chromosome"/>
</dbReference>
<dbReference type="PROSITE" id="PS00092">
    <property type="entry name" value="N6_MTASE"/>
    <property type="match status" value="1"/>
</dbReference>
<evidence type="ECO:0000256" key="2">
    <source>
        <dbReference type="ARBA" id="ARBA00011245"/>
    </source>
</evidence>
<dbReference type="GO" id="GO:0005737">
    <property type="term" value="C:cytoplasm"/>
    <property type="evidence" value="ECO:0007669"/>
    <property type="project" value="UniProtKB-SubCell"/>
</dbReference>
<evidence type="ECO:0000313" key="17">
    <source>
        <dbReference type="EMBL" id="AEG17335.1"/>
    </source>
</evidence>
<dbReference type="GO" id="GO:0030488">
    <property type="term" value="P:tRNA methylation"/>
    <property type="evidence" value="ECO:0007669"/>
    <property type="project" value="InterPro"/>
</dbReference>
<evidence type="ECO:0000256" key="8">
    <source>
        <dbReference type="ARBA" id="ARBA00022694"/>
    </source>
</evidence>
<dbReference type="NCBIfam" id="TIGR01177">
    <property type="entry name" value="TIGR01177 family methyltransferase"/>
    <property type="match status" value="1"/>
</dbReference>
<accession>F6D2H8</accession>
<comment type="subcellular location">
    <subcellularLocation>
        <location evidence="1">Cytoplasm</location>
    </subcellularLocation>
</comment>
<evidence type="ECO:0000259" key="16">
    <source>
        <dbReference type="PROSITE" id="PS51165"/>
    </source>
</evidence>
<dbReference type="InterPro" id="IPR005885">
    <property type="entry name" value="TrmG10"/>
</dbReference>
<dbReference type="SUPFAM" id="SSF143437">
    <property type="entry name" value="THUMP domain-like"/>
    <property type="match status" value="1"/>
</dbReference>
<evidence type="ECO:0000256" key="1">
    <source>
        <dbReference type="ARBA" id="ARBA00004496"/>
    </source>
</evidence>
<dbReference type="HOGENOM" id="CLU_057819_1_0_2"/>
<dbReference type="Pfam" id="PF02926">
    <property type="entry name" value="THUMP"/>
    <property type="match status" value="1"/>
</dbReference>
<evidence type="ECO:0000256" key="7">
    <source>
        <dbReference type="ARBA" id="ARBA00022691"/>
    </source>
</evidence>
<evidence type="ECO:0000256" key="13">
    <source>
        <dbReference type="ARBA" id="ARBA00066936"/>
    </source>
</evidence>
<dbReference type="InterPro" id="IPR053943">
    <property type="entry name" value="RlmKL-like_Mtase_CS"/>
</dbReference>
<dbReference type="OrthoDB" id="7080at2157"/>
<keyword evidence="8" id="KW-0819">tRNA processing</keyword>
<evidence type="ECO:0000256" key="6">
    <source>
        <dbReference type="ARBA" id="ARBA00022679"/>
    </source>
</evidence>
<dbReference type="PANTHER" id="PTHR14911:SF21">
    <property type="entry name" value="N2-METHYLGUANOSINE TRNA METHYLTRANSFERASE"/>
    <property type="match status" value="1"/>
</dbReference>
<evidence type="ECO:0000256" key="10">
    <source>
        <dbReference type="ARBA" id="ARBA00051883"/>
    </source>
</evidence>
<dbReference type="EC" id="2.1.1.213" evidence="13"/>
<protein>
    <recommendedName>
        <fullName evidence="13">tRNA (guanine(10)-N(2))-dimethyltransferase</fullName>
        <ecNumber evidence="13">2.1.1.213</ecNumber>
    </recommendedName>
    <alternativeName>
        <fullName evidence="14">tRNA:G10 dimethyltransferase</fullName>
    </alternativeName>
</protein>
<dbReference type="InterPro" id="IPR002052">
    <property type="entry name" value="DNA_methylase_N6_adenine_CS"/>
</dbReference>
<dbReference type="FunFam" id="3.40.50.150:FF:000251">
    <property type="entry name" value="Putative RNA methylase"/>
    <property type="match status" value="1"/>
</dbReference>
<name>F6D2H8_METPW</name>
<dbReference type="GeneID" id="10667775"/>
<keyword evidence="9 15" id="KW-0694">RNA-binding</keyword>
<keyword evidence="18" id="KW-1185">Reference proteome</keyword>
<dbReference type="Gene3D" id="3.30.2130.30">
    <property type="match status" value="1"/>
</dbReference>
<dbReference type="PANTHER" id="PTHR14911">
    <property type="entry name" value="THUMP DOMAIN-CONTAINING"/>
    <property type="match status" value="1"/>
</dbReference>
<dbReference type="PRINTS" id="PR00507">
    <property type="entry name" value="N12N6MTFRASE"/>
</dbReference>
<feature type="domain" description="THUMP" evidence="16">
    <location>
        <begin position="49"/>
        <end position="154"/>
    </location>
</feature>
<dbReference type="RefSeq" id="WP_013824837.1">
    <property type="nucleotide sequence ID" value="NC_015574.1"/>
</dbReference>
<evidence type="ECO:0000256" key="9">
    <source>
        <dbReference type="ARBA" id="ARBA00022884"/>
    </source>
</evidence>
<dbReference type="Gene3D" id="3.40.50.150">
    <property type="entry name" value="Vaccinia Virus protein VP39"/>
    <property type="match status" value="1"/>
</dbReference>
<dbReference type="AlphaFoldDB" id="F6D2H8"/>
<keyword evidence="5" id="KW-0489">Methyltransferase</keyword>
<keyword evidence="3" id="KW-0963">Cytoplasm</keyword>
<evidence type="ECO:0000313" key="18">
    <source>
        <dbReference type="Proteomes" id="UP000009231"/>
    </source>
</evidence>
<dbReference type="CDD" id="cd11715">
    <property type="entry name" value="THUMP_AdoMetMT"/>
    <property type="match status" value="1"/>
</dbReference>
<evidence type="ECO:0000256" key="15">
    <source>
        <dbReference type="PROSITE-ProRule" id="PRU00529"/>
    </source>
</evidence>
<keyword evidence="6" id="KW-0808">Transferase</keyword>
<comment type="subunit">
    <text evidence="2">Monomer.</text>
</comment>
<proteinExistence type="inferred from homology"/>
<evidence type="ECO:0000256" key="5">
    <source>
        <dbReference type="ARBA" id="ARBA00022603"/>
    </source>
</evidence>
<comment type="catalytic activity">
    <reaction evidence="10">
        <text>guanosine(10) in tRNA + 2 S-adenosyl-L-methionine = N(2)-dimethylguanosine(10) in tRNA + 2 S-adenosyl-L-homocysteine + 2 H(+)</text>
        <dbReference type="Rhea" id="RHEA:43124"/>
        <dbReference type="Rhea" id="RHEA-COMP:10355"/>
        <dbReference type="Rhea" id="RHEA-COMP:10358"/>
        <dbReference type="ChEBI" id="CHEBI:15378"/>
        <dbReference type="ChEBI" id="CHEBI:57856"/>
        <dbReference type="ChEBI" id="CHEBI:59789"/>
        <dbReference type="ChEBI" id="CHEBI:74269"/>
        <dbReference type="ChEBI" id="CHEBI:74513"/>
        <dbReference type="EC" id="2.1.1.213"/>
    </reaction>
</comment>
<evidence type="ECO:0000256" key="4">
    <source>
        <dbReference type="ARBA" id="ARBA00022555"/>
    </source>
</evidence>
<dbReference type="EMBL" id="CP002772">
    <property type="protein sequence ID" value="AEG17335.1"/>
    <property type="molecule type" value="Genomic_DNA"/>
</dbReference>